<keyword evidence="5" id="KW-1185">Reference proteome</keyword>
<accession>A0A914S936</accession>
<keyword evidence="2" id="KW-0722">Serine protease inhibitor</keyword>
<dbReference type="SUPFAM" id="SSF57362">
    <property type="entry name" value="BPTI-like"/>
    <property type="match status" value="1"/>
</dbReference>
<keyword evidence="3" id="KW-1015">Disulfide bond</keyword>
<dbReference type="Gene3D" id="4.10.410.10">
    <property type="entry name" value="Pancreatic trypsin inhibitor Kunitz domain"/>
    <property type="match status" value="1"/>
</dbReference>
<evidence type="ECO:0000313" key="5">
    <source>
        <dbReference type="Proteomes" id="UP000887564"/>
    </source>
</evidence>
<dbReference type="InterPro" id="IPR036880">
    <property type="entry name" value="Kunitz_BPTI_sf"/>
</dbReference>
<evidence type="ECO:0000256" key="1">
    <source>
        <dbReference type="ARBA" id="ARBA00022690"/>
    </source>
</evidence>
<dbReference type="Proteomes" id="UP000887564">
    <property type="component" value="Unplaced"/>
</dbReference>
<protein>
    <submittedName>
        <fullName evidence="6">BPTI/Kunitz inhibitor domain-containing protein</fullName>
    </submittedName>
</protein>
<dbReference type="PANTHER" id="PTHR10083:SF374">
    <property type="entry name" value="BPTI_KUNITZ INHIBITOR DOMAIN-CONTAINING PROTEIN"/>
    <property type="match status" value="1"/>
</dbReference>
<name>A0A914S936_PAREQ</name>
<organism evidence="5 6">
    <name type="scientific">Parascaris equorum</name>
    <name type="common">Equine roundworm</name>
    <dbReference type="NCBI Taxonomy" id="6256"/>
    <lineage>
        <taxon>Eukaryota</taxon>
        <taxon>Metazoa</taxon>
        <taxon>Ecdysozoa</taxon>
        <taxon>Nematoda</taxon>
        <taxon>Chromadorea</taxon>
        <taxon>Rhabditida</taxon>
        <taxon>Spirurina</taxon>
        <taxon>Ascaridomorpha</taxon>
        <taxon>Ascaridoidea</taxon>
        <taxon>Ascarididae</taxon>
        <taxon>Parascaris</taxon>
    </lineage>
</organism>
<dbReference type="GO" id="GO:0005615">
    <property type="term" value="C:extracellular space"/>
    <property type="evidence" value="ECO:0007669"/>
    <property type="project" value="TreeGrafter"/>
</dbReference>
<evidence type="ECO:0000259" key="4">
    <source>
        <dbReference type="PROSITE" id="PS50279"/>
    </source>
</evidence>
<evidence type="ECO:0000313" key="6">
    <source>
        <dbReference type="WBParaSite" id="PEQ_0001068101-mRNA-1"/>
    </source>
</evidence>
<dbReference type="CDD" id="cd00109">
    <property type="entry name" value="Kunitz-type"/>
    <property type="match status" value="1"/>
</dbReference>
<dbReference type="AlphaFoldDB" id="A0A914S936"/>
<dbReference type="InterPro" id="IPR002223">
    <property type="entry name" value="Kunitz_BPTI"/>
</dbReference>
<dbReference type="Pfam" id="PF00014">
    <property type="entry name" value="Kunitz_BPTI"/>
    <property type="match status" value="1"/>
</dbReference>
<reference evidence="6" key="1">
    <citation type="submission" date="2022-11" db="UniProtKB">
        <authorList>
            <consortium name="WormBaseParasite"/>
        </authorList>
    </citation>
    <scope>IDENTIFICATION</scope>
</reference>
<evidence type="ECO:0000256" key="3">
    <source>
        <dbReference type="ARBA" id="ARBA00023157"/>
    </source>
</evidence>
<sequence length="130" mass="14704">MTFQSLQEEALSAVVVMNFPSPSKKGRSKEKYKKGRNEFRPPKFITADGKQDESLETITYIEGILCRLPKSVGYECSSNRPTPAFYFDSTIQQCIKYIFLGCGGNPNRFTTKLQCEQGCQLMSKPLVPIF</sequence>
<dbReference type="PROSITE" id="PS50279">
    <property type="entry name" value="BPTI_KUNITZ_2"/>
    <property type="match status" value="1"/>
</dbReference>
<keyword evidence="1" id="KW-0646">Protease inhibitor</keyword>
<feature type="domain" description="BPTI/Kunitz inhibitor" evidence="4">
    <location>
        <begin position="66"/>
        <end position="119"/>
    </location>
</feature>
<dbReference type="PANTHER" id="PTHR10083">
    <property type="entry name" value="KUNITZ-TYPE PROTEASE INHIBITOR-RELATED"/>
    <property type="match status" value="1"/>
</dbReference>
<dbReference type="SMART" id="SM00131">
    <property type="entry name" value="KU"/>
    <property type="match status" value="1"/>
</dbReference>
<evidence type="ECO:0000256" key="2">
    <source>
        <dbReference type="ARBA" id="ARBA00022900"/>
    </source>
</evidence>
<proteinExistence type="predicted"/>
<dbReference type="GO" id="GO:0004867">
    <property type="term" value="F:serine-type endopeptidase inhibitor activity"/>
    <property type="evidence" value="ECO:0007669"/>
    <property type="project" value="UniProtKB-KW"/>
</dbReference>
<dbReference type="WBParaSite" id="PEQ_0001068101-mRNA-1">
    <property type="protein sequence ID" value="PEQ_0001068101-mRNA-1"/>
    <property type="gene ID" value="PEQ_0001068101"/>
</dbReference>
<dbReference type="InterPro" id="IPR050098">
    <property type="entry name" value="TFPI/VKTCI-like"/>
</dbReference>